<proteinExistence type="predicted"/>
<dbReference type="RefSeq" id="XP_004367250.1">
    <property type="nucleotide sequence ID" value="XM_004367193.1"/>
</dbReference>
<feature type="region of interest" description="Disordered" evidence="1">
    <location>
        <begin position="180"/>
        <end position="227"/>
    </location>
</feature>
<dbReference type="CDD" id="cd15489">
    <property type="entry name" value="PHD_SF"/>
    <property type="match status" value="1"/>
</dbReference>
<dbReference type="Proteomes" id="UP000007797">
    <property type="component" value="Unassembled WGS sequence"/>
</dbReference>
<sequence length="683" mass="75950">MSSEKVCGNDEWYHGLVKQTSKMAVGLAREASRCQSKGLGSARGFGWLKSILEYFRILKGISHLAEPIIQAKNIVLLCSSNLPLSPPQTPTQTKQLNTMASTLNSMLQMRTLPLPNSSEKIFREDPIRIATKLSSESKQPSFSSIHNLINSNEDLAVDFQQALKYKSNSYHPYHRSIKTSDILNIQHKQQQSTTTTTTTSSSIPSSPISSSRSTPTRSPSPSSSSSLLDHPNLLYLLCSSVSALNEEDNLLLSPSSDDQTPPQSPLISSGNRTSPSTSPNHLVGSKLNQQNNQNNNISSSPTNINNNNNNNNNTNTNNNNPNSNYIYYFNNRISTPIDYFRKVFGNVLEELTNKISDVRNNTTGSGSTTQSNSTHYLGNRFPITVSLIESFIVVSLFINSHSLERISDYWSTARARSFPDVALIPRILSRNKYFEIKSCLSTVLTPQLLDTLQNILRRDVTAFSNQLASANPSAGSVVPTNASSMESTMFRTSVKHRNSTKELASFNLMLEYGLSNVTDFFNHIRPSQHISIVQLIEMLTEQVCPISEGQPPFISESNNNNNNNNNSNNSNLELLNQMRQQQQPTSSLVYNQQPTLNNNINNQNTSNNNTNNNNNNNTNNTSSTPNIFTHNNFHILLQHHSSTPDSLKNCFVCKQSSSTTSATYKCSKCLLPYHKDCFTNSHE</sequence>
<feature type="compositionally biased region" description="Polar residues" evidence="1">
    <location>
        <begin position="267"/>
        <end position="280"/>
    </location>
</feature>
<dbReference type="STRING" id="1054147.F4PWA3"/>
<feature type="region of interest" description="Disordered" evidence="1">
    <location>
        <begin position="550"/>
        <end position="571"/>
    </location>
</feature>
<dbReference type="OrthoDB" id="21404at2759"/>
<evidence type="ECO:0000313" key="2">
    <source>
        <dbReference type="EMBL" id="EGG20267.1"/>
    </source>
</evidence>
<name>F4PWA3_CACFS</name>
<evidence type="ECO:0000313" key="3">
    <source>
        <dbReference type="Proteomes" id="UP000007797"/>
    </source>
</evidence>
<dbReference type="EMBL" id="GL883013">
    <property type="protein sequence ID" value="EGG20267.1"/>
    <property type="molecule type" value="Genomic_DNA"/>
</dbReference>
<feature type="compositionally biased region" description="Low complexity" evidence="1">
    <location>
        <begin position="288"/>
        <end position="320"/>
    </location>
</feature>
<organism evidence="2 3">
    <name type="scientific">Cavenderia fasciculata</name>
    <name type="common">Slime mold</name>
    <name type="synonym">Dictyostelium fasciculatum</name>
    <dbReference type="NCBI Taxonomy" id="261658"/>
    <lineage>
        <taxon>Eukaryota</taxon>
        <taxon>Amoebozoa</taxon>
        <taxon>Evosea</taxon>
        <taxon>Eumycetozoa</taxon>
        <taxon>Dictyostelia</taxon>
        <taxon>Acytosteliales</taxon>
        <taxon>Cavenderiaceae</taxon>
        <taxon>Cavenderia</taxon>
    </lineage>
</organism>
<evidence type="ECO:0000256" key="1">
    <source>
        <dbReference type="SAM" id="MobiDB-lite"/>
    </source>
</evidence>
<feature type="compositionally biased region" description="Polar residues" evidence="1">
    <location>
        <begin position="180"/>
        <end position="191"/>
    </location>
</feature>
<protein>
    <submittedName>
        <fullName evidence="2">Uncharacterized protein</fullName>
    </submittedName>
</protein>
<feature type="compositionally biased region" description="Low complexity" evidence="1">
    <location>
        <begin position="192"/>
        <end position="226"/>
    </location>
</feature>
<feature type="compositionally biased region" description="Low complexity" evidence="1">
    <location>
        <begin position="555"/>
        <end position="571"/>
    </location>
</feature>
<feature type="region of interest" description="Disordered" evidence="1">
    <location>
        <begin position="592"/>
        <end position="626"/>
    </location>
</feature>
<accession>F4PWA3</accession>
<feature type="region of interest" description="Disordered" evidence="1">
    <location>
        <begin position="251"/>
        <end position="320"/>
    </location>
</feature>
<dbReference type="KEGG" id="dfa:DFA_07390"/>
<gene>
    <name evidence="2" type="ORF">DFA_07390</name>
</gene>
<keyword evidence="3" id="KW-1185">Reference proteome</keyword>
<reference evidence="3" key="1">
    <citation type="journal article" date="2011" name="Genome Res.">
        <title>Phylogeny-wide analysis of social amoeba genomes highlights ancient origins for complex intercellular communication.</title>
        <authorList>
            <person name="Heidel A.J."/>
            <person name="Lawal H.M."/>
            <person name="Felder M."/>
            <person name="Schilde C."/>
            <person name="Helps N.R."/>
            <person name="Tunggal B."/>
            <person name="Rivero F."/>
            <person name="John U."/>
            <person name="Schleicher M."/>
            <person name="Eichinger L."/>
            <person name="Platzer M."/>
            <person name="Noegel A.A."/>
            <person name="Schaap P."/>
            <person name="Gloeckner G."/>
        </authorList>
    </citation>
    <scope>NUCLEOTIDE SEQUENCE [LARGE SCALE GENOMIC DNA]</scope>
    <source>
        <strain evidence="3">SH3</strain>
    </source>
</reference>
<dbReference type="AlphaFoldDB" id="F4PWA3"/>
<feature type="compositionally biased region" description="Low complexity" evidence="1">
    <location>
        <begin position="251"/>
        <end position="261"/>
    </location>
</feature>
<dbReference type="GeneID" id="14872101"/>